<evidence type="ECO:0000256" key="2">
    <source>
        <dbReference type="ARBA" id="ARBA00004651"/>
    </source>
</evidence>
<evidence type="ECO:0000256" key="8">
    <source>
        <dbReference type="ARBA" id="ARBA00022982"/>
    </source>
</evidence>
<keyword evidence="4" id="KW-1003">Cell membrane</keyword>
<comment type="caution">
    <text evidence="15">The sequence shown here is derived from an EMBL/GenBank/DDBJ whole genome shotgun (WGS) entry which is preliminary data.</text>
</comment>
<dbReference type="PANTHER" id="PTHR30529:SF1">
    <property type="entry name" value="CYTOCHROME B561 HOMOLOG 2"/>
    <property type="match status" value="1"/>
</dbReference>
<dbReference type="Pfam" id="PF01292">
    <property type="entry name" value="Ni_hydr_CYTB"/>
    <property type="match status" value="1"/>
</dbReference>
<evidence type="ECO:0000256" key="13">
    <source>
        <dbReference type="SAM" id="Phobius"/>
    </source>
</evidence>
<keyword evidence="3" id="KW-0813">Transport</keyword>
<dbReference type="EMBL" id="JACIJS010000003">
    <property type="protein sequence ID" value="MBB5515314.1"/>
    <property type="molecule type" value="Genomic_DNA"/>
</dbReference>
<comment type="similarity">
    <text evidence="12">Belongs to the cytochrome b561 family.</text>
</comment>
<keyword evidence="7" id="KW-0479">Metal-binding</keyword>
<protein>
    <submittedName>
        <fullName evidence="15">Cytochrome b561</fullName>
    </submittedName>
</protein>
<comment type="subcellular location">
    <subcellularLocation>
        <location evidence="2">Cell membrane</location>
        <topology evidence="2">Multi-pass membrane protein</topology>
    </subcellularLocation>
</comment>
<dbReference type="GO" id="GO:0020037">
    <property type="term" value="F:heme binding"/>
    <property type="evidence" value="ECO:0007669"/>
    <property type="project" value="TreeGrafter"/>
</dbReference>
<evidence type="ECO:0000256" key="11">
    <source>
        <dbReference type="ARBA" id="ARBA00023136"/>
    </source>
</evidence>
<keyword evidence="10" id="KW-0408">Iron</keyword>
<name>A0A840WY58_9RHOB</name>
<feature type="domain" description="Cytochrome b561 bacterial/Ni-hydrogenase" evidence="14">
    <location>
        <begin position="10"/>
        <end position="189"/>
    </location>
</feature>
<evidence type="ECO:0000256" key="4">
    <source>
        <dbReference type="ARBA" id="ARBA00022475"/>
    </source>
</evidence>
<evidence type="ECO:0000259" key="14">
    <source>
        <dbReference type="Pfam" id="PF01292"/>
    </source>
</evidence>
<keyword evidence="9 13" id="KW-1133">Transmembrane helix</keyword>
<dbReference type="GO" id="GO:0005886">
    <property type="term" value="C:plasma membrane"/>
    <property type="evidence" value="ECO:0007669"/>
    <property type="project" value="UniProtKB-SubCell"/>
</dbReference>
<keyword evidence="6 13" id="KW-0812">Transmembrane</keyword>
<dbReference type="Gene3D" id="1.20.950.20">
    <property type="entry name" value="Transmembrane di-heme cytochromes, Chain C"/>
    <property type="match status" value="1"/>
</dbReference>
<evidence type="ECO:0000313" key="15">
    <source>
        <dbReference type="EMBL" id="MBB5515314.1"/>
    </source>
</evidence>
<keyword evidence="5" id="KW-0349">Heme</keyword>
<evidence type="ECO:0000313" key="16">
    <source>
        <dbReference type="Proteomes" id="UP000553766"/>
    </source>
</evidence>
<dbReference type="GO" id="GO:0046872">
    <property type="term" value="F:metal ion binding"/>
    <property type="evidence" value="ECO:0007669"/>
    <property type="project" value="UniProtKB-KW"/>
</dbReference>
<dbReference type="InterPro" id="IPR011577">
    <property type="entry name" value="Cyt_b561_bac/Ni-Hgenase"/>
</dbReference>
<evidence type="ECO:0000256" key="12">
    <source>
        <dbReference type="ARBA" id="ARBA00037975"/>
    </source>
</evidence>
<evidence type="ECO:0000256" key="5">
    <source>
        <dbReference type="ARBA" id="ARBA00022617"/>
    </source>
</evidence>
<organism evidence="15 16">
    <name type="scientific">Rubricella aquisinus</name>
    <dbReference type="NCBI Taxonomy" id="2028108"/>
    <lineage>
        <taxon>Bacteria</taxon>
        <taxon>Pseudomonadati</taxon>
        <taxon>Pseudomonadota</taxon>
        <taxon>Alphaproteobacteria</taxon>
        <taxon>Rhodobacterales</taxon>
        <taxon>Paracoccaceae</taxon>
        <taxon>Rubricella</taxon>
    </lineage>
</organism>
<evidence type="ECO:0000256" key="3">
    <source>
        <dbReference type="ARBA" id="ARBA00022448"/>
    </source>
</evidence>
<feature type="transmembrane region" description="Helical" evidence="13">
    <location>
        <begin position="93"/>
        <end position="112"/>
    </location>
</feature>
<dbReference type="GO" id="GO:0009055">
    <property type="term" value="F:electron transfer activity"/>
    <property type="evidence" value="ECO:0007669"/>
    <property type="project" value="InterPro"/>
</dbReference>
<proteinExistence type="inferred from homology"/>
<evidence type="ECO:0000256" key="7">
    <source>
        <dbReference type="ARBA" id="ARBA00022723"/>
    </source>
</evidence>
<feature type="transmembrane region" description="Helical" evidence="13">
    <location>
        <begin position="55"/>
        <end position="72"/>
    </location>
</feature>
<dbReference type="RefSeq" id="WP_184009766.1">
    <property type="nucleotide sequence ID" value="NZ_JACIJS010000003.1"/>
</dbReference>
<comment type="cofactor">
    <cofactor evidence="1">
        <name>heme b</name>
        <dbReference type="ChEBI" id="CHEBI:60344"/>
    </cofactor>
</comment>
<keyword evidence="16" id="KW-1185">Reference proteome</keyword>
<accession>A0A840WY58</accession>
<reference evidence="15 16" key="1">
    <citation type="submission" date="2020-08" db="EMBL/GenBank/DDBJ databases">
        <title>Genomic Encyclopedia of Type Strains, Phase IV (KMG-IV): sequencing the most valuable type-strain genomes for metagenomic binning, comparative biology and taxonomic classification.</title>
        <authorList>
            <person name="Goeker M."/>
        </authorList>
    </citation>
    <scope>NUCLEOTIDE SEQUENCE [LARGE SCALE GENOMIC DNA]</scope>
    <source>
        <strain evidence="15 16">DSM 103377</strain>
    </source>
</reference>
<dbReference type="GO" id="GO:0022904">
    <property type="term" value="P:respiratory electron transport chain"/>
    <property type="evidence" value="ECO:0007669"/>
    <property type="project" value="InterPro"/>
</dbReference>
<evidence type="ECO:0000256" key="1">
    <source>
        <dbReference type="ARBA" id="ARBA00001970"/>
    </source>
</evidence>
<sequence length="190" mass="21275">MKLKNDKQGWGLPSRAIHWITAGLFLWTMGLGVYMTRFVSDPIVQFGLTQTHKSWGFLVFALAVLRVGWLLINRTRPEPGADAPRYESIGARVSHAILYIGIFLLPLSGWIMSAASPLQDLLNIDNMVFDWFALPDPWVPGVKWIEEAAHLVHDVTGKVMALTLLVHIGAALKHHFVNKDRVLARMVKGS</sequence>
<feature type="transmembrane region" description="Helical" evidence="13">
    <location>
        <begin position="16"/>
        <end position="35"/>
    </location>
</feature>
<evidence type="ECO:0000256" key="10">
    <source>
        <dbReference type="ARBA" id="ARBA00023004"/>
    </source>
</evidence>
<dbReference type="AlphaFoldDB" id="A0A840WY58"/>
<keyword evidence="11 13" id="KW-0472">Membrane</keyword>
<keyword evidence="8" id="KW-0249">Electron transport</keyword>
<evidence type="ECO:0000256" key="6">
    <source>
        <dbReference type="ARBA" id="ARBA00022692"/>
    </source>
</evidence>
<dbReference type="SUPFAM" id="SSF81342">
    <property type="entry name" value="Transmembrane di-heme cytochromes"/>
    <property type="match status" value="1"/>
</dbReference>
<evidence type="ECO:0000256" key="9">
    <source>
        <dbReference type="ARBA" id="ARBA00022989"/>
    </source>
</evidence>
<dbReference type="InterPro" id="IPR016174">
    <property type="entry name" value="Di-haem_cyt_TM"/>
</dbReference>
<dbReference type="Proteomes" id="UP000553766">
    <property type="component" value="Unassembled WGS sequence"/>
</dbReference>
<dbReference type="InterPro" id="IPR052168">
    <property type="entry name" value="Cytochrome_b561_oxidase"/>
</dbReference>
<gene>
    <name evidence="15" type="ORF">FHS89_001324</name>
</gene>
<dbReference type="PANTHER" id="PTHR30529">
    <property type="entry name" value="CYTOCHROME B561"/>
    <property type="match status" value="1"/>
</dbReference>